<sequence>IQPSTSDMMPPVMEPSTPSPPPSGIRTPPTPKHGFGDHWEPYSPRKSARISAQRAANRTPPPRSSSNANSDAFGPARKARTQTSSMAGMVSPFESPKKKLRTSSAADSDPFTSTTTTGRLSAHASAKAASSLGLDHSSTLQTSSTTISRGSGMLPTPAKTPKKAPADKNPGIQAIARNLFAPDEDVMPSPQKARAKKYTGISLESFTAEDDETPIEIFTDSKERIPDKEVSADNPFYGNAGRDVQEPVRRRSKRSKVHVPGEGRQAIEDAIEREDGLVYVFRGKRIFRKFAETEPADGETVDGEEQPARRMTRSSMKPRLLFPTKPQEPSQLEEEEADTDVEAEEETEQAKNTEVPDTPMANDEDVIAQPATPKASNFSPMSPPDTRRVTRARDKKFDDATPIRPQGRTSPFDSWPRVKSRSEASLPSKRPGSSLSSDTAKKARP</sequence>
<protein>
    <submittedName>
        <fullName evidence="2">Uncharacterized protein</fullName>
    </submittedName>
</protein>
<dbReference type="InParanoid" id="A0A2N3NGN0"/>
<feature type="compositionally biased region" description="Acidic residues" evidence="1">
    <location>
        <begin position="331"/>
        <end position="347"/>
    </location>
</feature>
<comment type="caution">
    <text evidence="2">The sequence shown here is derived from an EMBL/GenBank/DDBJ whole genome shotgun (WGS) entry which is preliminary data.</text>
</comment>
<feature type="compositionally biased region" description="Basic and acidic residues" evidence="1">
    <location>
        <begin position="219"/>
        <end position="231"/>
    </location>
</feature>
<dbReference type="AlphaFoldDB" id="A0A2N3NGN0"/>
<feature type="compositionally biased region" description="Acidic residues" evidence="1">
    <location>
        <begin position="294"/>
        <end position="305"/>
    </location>
</feature>
<feature type="region of interest" description="Disordered" evidence="1">
    <location>
        <begin position="212"/>
        <end position="261"/>
    </location>
</feature>
<reference evidence="2 3" key="1">
    <citation type="journal article" date="2017" name="G3 (Bethesda)">
        <title>First Draft Genome Sequence of the Pathogenic Fungus Lomentospora prolificans (Formerly Scedosporium prolificans).</title>
        <authorList>
            <person name="Luo R."/>
            <person name="Zimin A."/>
            <person name="Workman R."/>
            <person name="Fan Y."/>
            <person name="Pertea G."/>
            <person name="Grossman N."/>
            <person name="Wear M.P."/>
            <person name="Jia B."/>
            <person name="Miller H."/>
            <person name="Casadevall A."/>
            <person name="Timp W."/>
            <person name="Zhang S.X."/>
            <person name="Salzberg S.L."/>
        </authorList>
    </citation>
    <scope>NUCLEOTIDE SEQUENCE [LARGE SCALE GENOMIC DNA]</scope>
    <source>
        <strain evidence="2 3">JHH-5317</strain>
    </source>
</reference>
<feature type="compositionally biased region" description="Pro residues" evidence="1">
    <location>
        <begin position="17"/>
        <end position="31"/>
    </location>
</feature>
<feature type="compositionally biased region" description="Basic and acidic residues" evidence="1">
    <location>
        <begin position="385"/>
        <end position="401"/>
    </location>
</feature>
<dbReference type="Proteomes" id="UP000233524">
    <property type="component" value="Unassembled WGS sequence"/>
</dbReference>
<feature type="region of interest" description="Disordered" evidence="1">
    <location>
        <begin position="1"/>
        <end position="173"/>
    </location>
</feature>
<dbReference type="VEuPathDB" id="FungiDB:jhhlp_003326"/>
<feature type="region of interest" description="Disordered" evidence="1">
    <location>
        <begin position="291"/>
        <end position="445"/>
    </location>
</feature>
<keyword evidence="3" id="KW-1185">Reference proteome</keyword>
<gene>
    <name evidence="2" type="ORF">jhhlp_003326</name>
</gene>
<proteinExistence type="predicted"/>
<evidence type="ECO:0000313" key="2">
    <source>
        <dbReference type="EMBL" id="PKS11561.1"/>
    </source>
</evidence>
<accession>A0A2N3NGN0</accession>
<name>A0A2N3NGN0_9PEZI</name>
<evidence type="ECO:0000256" key="1">
    <source>
        <dbReference type="SAM" id="MobiDB-lite"/>
    </source>
</evidence>
<feature type="compositionally biased region" description="Polar residues" evidence="1">
    <location>
        <begin position="102"/>
        <end position="119"/>
    </location>
</feature>
<evidence type="ECO:0000313" key="3">
    <source>
        <dbReference type="Proteomes" id="UP000233524"/>
    </source>
</evidence>
<dbReference type="EMBL" id="NLAX01000008">
    <property type="protein sequence ID" value="PKS11561.1"/>
    <property type="molecule type" value="Genomic_DNA"/>
</dbReference>
<feature type="compositionally biased region" description="Low complexity" evidence="1">
    <location>
        <begin position="121"/>
        <end position="148"/>
    </location>
</feature>
<feature type="non-terminal residue" evidence="2">
    <location>
        <position position="1"/>
    </location>
</feature>
<organism evidence="2 3">
    <name type="scientific">Lomentospora prolificans</name>
    <dbReference type="NCBI Taxonomy" id="41688"/>
    <lineage>
        <taxon>Eukaryota</taxon>
        <taxon>Fungi</taxon>
        <taxon>Dikarya</taxon>
        <taxon>Ascomycota</taxon>
        <taxon>Pezizomycotina</taxon>
        <taxon>Sordariomycetes</taxon>
        <taxon>Hypocreomycetidae</taxon>
        <taxon>Microascales</taxon>
        <taxon>Microascaceae</taxon>
        <taxon>Lomentospora</taxon>
    </lineage>
</organism>
<dbReference type="OrthoDB" id="5398515at2759"/>